<evidence type="ECO:0000313" key="3">
    <source>
        <dbReference type="Proteomes" id="UP000324974"/>
    </source>
</evidence>
<sequence length="63" mass="6911">MSGPLRRVKRVEAAQQGGRQAAGETLAIVPLAATYSLQVHFHTDTLNDDLRHMLGQPIRSRSS</sequence>
<proteinExistence type="predicted"/>
<evidence type="ECO:0000313" key="2">
    <source>
        <dbReference type="EMBL" id="QEL20481.1"/>
    </source>
</evidence>
<accession>A0A5C1AMK5</accession>
<reference evidence="3" key="1">
    <citation type="submission" date="2019-08" db="EMBL/GenBank/DDBJ databases">
        <title>Limnoglobus roseus gen. nov., sp. nov., a novel freshwater planctomycete with a giant genome from the family Gemmataceae.</title>
        <authorList>
            <person name="Kulichevskaya I.S."/>
            <person name="Naumoff D.G."/>
            <person name="Miroshnikov K."/>
            <person name="Ivanova A."/>
            <person name="Philippov D.A."/>
            <person name="Hakobyan A."/>
            <person name="Rijpstra I.C."/>
            <person name="Sinninghe Damste J.S."/>
            <person name="Liesack W."/>
            <person name="Dedysh S.N."/>
        </authorList>
    </citation>
    <scope>NUCLEOTIDE SEQUENCE [LARGE SCALE GENOMIC DNA]</scope>
    <source>
        <strain evidence="3">PX52</strain>
    </source>
</reference>
<organism evidence="2 3">
    <name type="scientific">Limnoglobus roseus</name>
    <dbReference type="NCBI Taxonomy" id="2598579"/>
    <lineage>
        <taxon>Bacteria</taxon>
        <taxon>Pseudomonadati</taxon>
        <taxon>Planctomycetota</taxon>
        <taxon>Planctomycetia</taxon>
        <taxon>Gemmatales</taxon>
        <taxon>Gemmataceae</taxon>
        <taxon>Limnoglobus</taxon>
    </lineage>
</organism>
<dbReference type="Proteomes" id="UP000324974">
    <property type="component" value="Chromosome"/>
</dbReference>
<evidence type="ECO:0000256" key="1">
    <source>
        <dbReference type="SAM" id="MobiDB-lite"/>
    </source>
</evidence>
<feature type="region of interest" description="Disordered" evidence="1">
    <location>
        <begin position="1"/>
        <end position="22"/>
    </location>
</feature>
<gene>
    <name evidence="2" type="ORF">PX52LOC_07582</name>
</gene>
<protein>
    <submittedName>
        <fullName evidence="2">Uncharacterized protein</fullName>
    </submittedName>
</protein>
<keyword evidence="3" id="KW-1185">Reference proteome</keyword>
<dbReference type="AlphaFoldDB" id="A0A5C1AMK5"/>
<feature type="compositionally biased region" description="Low complexity" evidence="1">
    <location>
        <begin position="13"/>
        <end position="22"/>
    </location>
</feature>
<dbReference type="KEGG" id="lrs:PX52LOC_07582"/>
<dbReference type="EMBL" id="CP042425">
    <property type="protein sequence ID" value="QEL20481.1"/>
    <property type="molecule type" value="Genomic_DNA"/>
</dbReference>
<name>A0A5C1AMK5_9BACT</name>